<keyword evidence="2" id="KW-1185">Reference proteome</keyword>
<name>A0ACD1H9N0_9EURO</name>
<dbReference type="EMBL" id="KZ824956">
    <property type="protein sequence ID" value="RAH70123.1"/>
    <property type="molecule type" value="Genomic_DNA"/>
</dbReference>
<accession>A0ACD1H9N0</accession>
<organism evidence="1 2">
    <name type="scientific">Aspergillus aculeatinus CBS 121060</name>
    <dbReference type="NCBI Taxonomy" id="1448322"/>
    <lineage>
        <taxon>Eukaryota</taxon>
        <taxon>Fungi</taxon>
        <taxon>Dikarya</taxon>
        <taxon>Ascomycota</taxon>
        <taxon>Pezizomycotina</taxon>
        <taxon>Eurotiomycetes</taxon>
        <taxon>Eurotiomycetidae</taxon>
        <taxon>Eurotiales</taxon>
        <taxon>Aspergillaceae</taxon>
        <taxon>Aspergillus</taxon>
        <taxon>Aspergillus subgen. Circumdati</taxon>
    </lineage>
</organism>
<evidence type="ECO:0000313" key="2">
    <source>
        <dbReference type="Proteomes" id="UP000249661"/>
    </source>
</evidence>
<protein>
    <submittedName>
        <fullName evidence="1">Uncharacterized protein</fullName>
    </submittedName>
</protein>
<dbReference type="Proteomes" id="UP000249661">
    <property type="component" value="Unassembled WGS sequence"/>
</dbReference>
<reference evidence="1" key="1">
    <citation type="submission" date="2018-02" db="EMBL/GenBank/DDBJ databases">
        <title>The genomes of Aspergillus section Nigri reveals drivers in fungal speciation.</title>
        <authorList>
            <consortium name="DOE Joint Genome Institute"/>
            <person name="Vesth T.C."/>
            <person name="Nybo J."/>
            <person name="Theobald S."/>
            <person name="Brandl J."/>
            <person name="Frisvad J.C."/>
            <person name="Nielsen K.F."/>
            <person name="Lyhne E.K."/>
            <person name="Kogle M.E."/>
            <person name="Kuo A."/>
            <person name="Riley R."/>
            <person name="Clum A."/>
            <person name="Nolan M."/>
            <person name="Lipzen A."/>
            <person name="Salamov A."/>
            <person name="Henrissat B."/>
            <person name="Wiebenga A."/>
            <person name="De vries R.P."/>
            <person name="Grigoriev I.V."/>
            <person name="Mortensen U.H."/>
            <person name="Andersen M.R."/>
            <person name="Baker S.E."/>
        </authorList>
    </citation>
    <scope>NUCLEOTIDE SEQUENCE</scope>
    <source>
        <strain evidence="1">CBS 121060</strain>
    </source>
</reference>
<sequence length="98" mass="11030">MPPFIQSSTAKYIVIPTPSLLTHHHLPKKERKENKQKKNHNPQILCTPENAESVGSSVDIADFDGGEGWEANSVGKKIKKKKTPEDKKGNYHDIERRG</sequence>
<gene>
    <name evidence="1" type="ORF">BO66DRAFT_88638</name>
</gene>
<proteinExistence type="predicted"/>
<evidence type="ECO:0000313" key="1">
    <source>
        <dbReference type="EMBL" id="RAH70123.1"/>
    </source>
</evidence>